<name>A0A1A7PRY5_9PAST</name>
<organism evidence="1 2">
    <name type="scientific">Gallibacterium genomosp. 3</name>
    <dbReference type="NCBI Taxonomy" id="505345"/>
    <lineage>
        <taxon>Bacteria</taxon>
        <taxon>Pseudomonadati</taxon>
        <taxon>Pseudomonadota</taxon>
        <taxon>Gammaproteobacteria</taxon>
        <taxon>Pasteurellales</taxon>
        <taxon>Pasteurellaceae</taxon>
        <taxon>Gallibacterium</taxon>
    </lineage>
</organism>
<reference evidence="1 2" key="1">
    <citation type="submission" date="2014-11" db="EMBL/GenBank/DDBJ databases">
        <title>Pan-genome of Gallibacterium spp.</title>
        <authorList>
            <person name="Kudirkiene E."/>
            <person name="Bojesen A.M."/>
        </authorList>
    </citation>
    <scope>NUCLEOTIDE SEQUENCE [LARGE SCALE GENOMIC DNA]</scope>
    <source>
        <strain evidence="1 2">59/S3/89</strain>
    </source>
</reference>
<comment type="caution">
    <text evidence="1">The sequence shown here is derived from an EMBL/GenBank/DDBJ whole genome shotgun (WGS) entry which is preliminary data.</text>
</comment>
<evidence type="ECO:0000313" key="1">
    <source>
        <dbReference type="EMBL" id="OBX04511.1"/>
    </source>
</evidence>
<dbReference type="STRING" id="505345.QV06_06320"/>
<dbReference type="Proteomes" id="UP000092626">
    <property type="component" value="Unassembled WGS sequence"/>
</dbReference>
<protein>
    <submittedName>
        <fullName evidence="1">Uncharacterized protein</fullName>
    </submittedName>
</protein>
<gene>
    <name evidence="1" type="ORF">QV06_06320</name>
</gene>
<sequence length="388" mass="45580">MNDKILYIVATEFQLLTVLNLHINRNILRKADLLLITSSFANIQGILDRLEKENIFEHIFSSNMININSLKTVIGKVYNIFFQSFLSSSYYFNVNNKIFNISNYLDIYCWHEPFIKLFNTIPLKNRNKLQNRINLHRFDEGTASYLPALLNKYNVDEIHLYNSLDEVMFCHLKEKYKNIKAKADIPKLSFYDTAFLSLLKRIFKYESDSFLFSKNSILFFEQPYSSQEIIDFISRYLSLISKLIKELNQDIPIYVKKHPRSGLGKINYYELGWTVIDNYIPIGVPWELALLTKSRKNTNSLLLLSLSSTAVFSHKLYFKDSINIHCCLLANLVKNCELQLSYSNKISEELMLLINSISLRYPDIFIPDTTREFEEYIKLWCDITQEGE</sequence>
<dbReference type="InterPro" id="IPR010866">
    <property type="entry name" value="A-2_8-polyST"/>
</dbReference>
<dbReference type="Pfam" id="PF07388">
    <property type="entry name" value="A-2_8-polyST"/>
    <property type="match status" value="1"/>
</dbReference>
<dbReference type="AlphaFoldDB" id="A0A1A7PRY5"/>
<accession>A0A1A7PRY5</accession>
<proteinExistence type="predicted"/>
<dbReference type="EMBL" id="JTJR01000025">
    <property type="protein sequence ID" value="OBX04511.1"/>
    <property type="molecule type" value="Genomic_DNA"/>
</dbReference>
<dbReference type="RefSeq" id="WP_065237398.1">
    <property type="nucleotide sequence ID" value="NZ_JTJR01000025.1"/>
</dbReference>
<evidence type="ECO:0000313" key="2">
    <source>
        <dbReference type="Proteomes" id="UP000092626"/>
    </source>
</evidence>